<dbReference type="Proteomes" id="UP000198348">
    <property type="component" value="Unassembled WGS sequence"/>
</dbReference>
<dbReference type="InterPro" id="IPR032877">
    <property type="entry name" value="Transposase_HTH"/>
</dbReference>
<evidence type="ECO:0000256" key="1">
    <source>
        <dbReference type="SAM" id="MobiDB-lite"/>
    </source>
</evidence>
<evidence type="ECO:0000259" key="2">
    <source>
        <dbReference type="Pfam" id="PF01610"/>
    </source>
</evidence>
<evidence type="ECO:0000313" key="4">
    <source>
        <dbReference type="EMBL" id="SNR91921.1"/>
    </source>
</evidence>
<evidence type="ECO:0000259" key="3">
    <source>
        <dbReference type="Pfam" id="PF13542"/>
    </source>
</evidence>
<feature type="region of interest" description="Disordered" evidence="1">
    <location>
        <begin position="285"/>
        <end position="321"/>
    </location>
</feature>
<gene>
    <name evidence="4" type="ORF">SAMN06265360_1338</name>
</gene>
<dbReference type="OrthoDB" id="3238779at2"/>
<feature type="domain" description="Transposase IS204/IS1001/IS1096/IS1165 DDE" evidence="2">
    <location>
        <begin position="156"/>
        <end position="287"/>
    </location>
</feature>
<dbReference type="RefSeq" id="WP_089303363.1">
    <property type="nucleotide sequence ID" value="NZ_FZNW01000033.1"/>
</dbReference>
<dbReference type="Pfam" id="PF01610">
    <property type="entry name" value="DDE_Tnp_ISL3"/>
    <property type="match status" value="1"/>
</dbReference>
<sequence length="321" mass="35902">MRATTVLNKLLALPGVRVVGVSTSAPDTVAVEVALRRRTLVCPVCGYATRARRDTRPVDSWWRHLDFGRWRLEIRARLRRIDCPTHGARTEGVPFARAGSRFTRDVENLVAFLATKMDKTAITRLVRVDWDTVGRICQRVVADGLDPNRLDGLVEIGVDEVSWKRQHHYLTLVADHRCGTIVWGTEGKDTAALDRFFADLGNQRTSQLSAISMDMGAAYAASARTHAGHATRCIDPFHAVAKVTEALDKVRRTEWNALRKLDPKAAKRFKGARWVLLKDPAHLSRGAPSHLAQTAPPRRHHLAGLQPQGGLPRDLRRRPRP</sequence>
<accession>A0A239A9A4</accession>
<evidence type="ECO:0000313" key="5">
    <source>
        <dbReference type="Proteomes" id="UP000198348"/>
    </source>
</evidence>
<dbReference type="PANTHER" id="PTHR33498">
    <property type="entry name" value="TRANSPOSASE FOR INSERTION SEQUENCE ELEMENT IS1557"/>
    <property type="match status" value="1"/>
</dbReference>
<dbReference type="EMBL" id="FZNW01000033">
    <property type="protein sequence ID" value="SNR91921.1"/>
    <property type="molecule type" value="Genomic_DNA"/>
</dbReference>
<dbReference type="InterPro" id="IPR002560">
    <property type="entry name" value="Transposase_DDE"/>
</dbReference>
<name>A0A239A9A4_9PSEU</name>
<reference evidence="4 5" key="1">
    <citation type="submission" date="2017-06" db="EMBL/GenBank/DDBJ databases">
        <authorList>
            <person name="Kim H.J."/>
            <person name="Triplett B.A."/>
        </authorList>
    </citation>
    <scope>NUCLEOTIDE SEQUENCE [LARGE SCALE GENOMIC DNA]</scope>
    <source>
        <strain evidence="4 5">DSM 45207</strain>
    </source>
</reference>
<proteinExistence type="predicted"/>
<dbReference type="PANTHER" id="PTHR33498:SF1">
    <property type="entry name" value="TRANSPOSASE FOR INSERTION SEQUENCE ELEMENT IS1557"/>
    <property type="match status" value="1"/>
</dbReference>
<protein>
    <submittedName>
        <fullName evidence="4">Transposase</fullName>
    </submittedName>
</protein>
<dbReference type="InterPro" id="IPR047951">
    <property type="entry name" value="Transpos_ISL3"/>
</dbReference>
<keyword evidence="5" id="KW-1185">Reference proteome</keyword>
<dbReference type="NCBIfam" id="NF033550">
    <property type="entry name" value="transpos_ISL3"/>
    <property type="match status" value="1"/>
</dbReference>
<dbReference type="AlphaFoldDB" id="A0A239A9A4"/>
<dbReference type="Pfam" id="PF13542">
    <property type="entry name" value="HTH_Tnp_ISL3"/>
    <property type="match status" value="1"/>
</dbReference>
<organism evidence="4 5">
    <name type="scientific">Haloechinothrix alba</name>
    <dbReference type="NCBI Taxonomy" id="664784"/>
    <lineage>
        <taxon>Bacteria</taxon>
        <taxon>Bacillati</taxon>
        <taxon>Actinomycetota</taxon>
        <taxon>Actinomycetes</taxon>
        <taxon>Pseudonocardiales</taxon>
        <taxon>Pseudonocardiaceae</taxon>
        <taxon>Haloechinothrix</taxon>
    </lineage>
</organism>
<feature type="domain" description="Transposase IS204/IS1001/IS1096/IS1165 helix-turn-helix" evidence="3">
    <location>
        <begin position="93"/>
        <end position="141"/>
    </location>
</feature>